<sequence length="176" mass="19334">MVRIRQNKRKTPQKFIRKSQINAPSPHNPISSLSLVLIPFIPIPLSKTVPFMPSKFASHHSITSSFVQNVTRSSQYSSSNLASNGSTLHLLITPRSAALVCWKVTAAALPLRLNAPVLSPSVAVSYHRVCGSCGVIITAGKSKSEGKGEEFTETLENKKRKHTVEKDKKTLLKCSW</sequence>
<feature type="region of interest" description="Disordered" evidence="1">
    <location>
        <begin position="1"/>
        <end position="23"/>
    </location>
</feature>
<evidence type="ECO:0000313" key="2">
    <source>
        <dbReference type="EMBL" id="MPC14685.1"/>
    </source>
</evidence>
<comment type="caution">
    <text evidence="2">The sequence shown here is derived from an EMBL/GenBank/DDBJ whole genome shotgun (WGS) entry which is preliminary data.</text>
</comment>
<accession>A0A5B7D072</accession>
<dbReference type="Proteomes" id="UP000324222">
    <property type="component" value="Unassembled WGS sequence"/>
</dbReference>
<dbReference type="EMBL" id="VSRR010000371">
    <property type="protein sequence ID" value="MPC14685.1"/>
    <property type="molecule type" value="Genomic_DNA"/>
</dbReference>
<proteinExistence type="predicted"/>
<organism evidence="2 3">
    <name type="scientific">Portunus trituberculatus</name>
    <name type="common">Swimming crab</name>
    <name type="synonym">Neptunus trituberculatus</name>
    <dbReference type="NCBI Taxonomy" id="210409"/>
    <lineage>
        <taxon>Eukaryota</taxon>
        <taxon>Metazoa</taxon>
        <taxon>Ecdysozoa</taxon>
        <taxon>Arthropoda</taxon>
        <taxon>Crustacea</taxon>
        <taxon>Multicrustacea</taxon>
        <taxon>Malacostraca</taxon>
        <taxon>Eumalacostraca</taxon>
        <taxon>Eucarida</taxon>
        <taxon>Decapoda</taxon>
        <taxon>Pleocyemata</taxon>
        <taxon>Brachyura</taxon>
        <taxon>Eubrachyura</taxon>
        <taxon>Portunoidea</taxon>
        <taxon>Portunidae</taxon>
        <taxon>Portuninae</taxon>
        <taxon>Portunus</taxon>
    </lineage>
</organism>
<keyword evidence="3" id="KW-1185">Reference proteome</keyword>
<reference evidence="2 3" key="1">
    <citation type="submission" date="2019-05" db="EMBL/GenBank/DDBJ databases">
        <title>Another draft genome of Portunus trituberculatus and its Hox gene families provides insights of decapod evolution.</title>
        <authorList>
            <person name="Jeong J.-H."/>
            <person name="Song I."/>
            <person name="Kim S."/>
            <person name="Choi T."/>
            <person name="Kim D."/>
            <person name="Ryu S."/>
            <person name="Kim W."/>
        </authorList>
    </citation>
    <scope>NUCLEOTIDE SEQUENCE [LARGE SCALE GENOMIC DNA]</scope>
    <source>
        <tissue evidence="2">Muscle</tissue>
    </source>
</reference>
<feature type="compositionally biased region" description="Basic residues" evidence="1">
    <location>
        <begin position="1"/>
        <end position="17"/>
    </location>
</feature>
<gene>
    <name evidence="2" type="ORF">E2C01_007456</name>
</gene>
<evidence type="ECO:0000256" key="1">
    <source>
        <dbReference type="SAM" id="MobiDB-lite"/>
    </source>
</evidence>
<evidence type="ECO:0000313" key="3">
    <source>
        <dbReference type="Proteomes" id="UP000324222"/>
    </source>
</evidence>
<name>A0A5B7D072_PORTR</name>
<protein>
    <submittedName>
        <fullName evidence="2">Uncharacterized protein</fullName>
    </submittedName>
</protein>
<dbReference type="AlphaFoldDB" id="A0A5B7D072"/>